<proteinExistence type="inferred from homology"/>
<feature type="chain" id="PRO_5006832173" evidence="2">
    <location>
        <begin position="21"/>
        <end position="230"/>
    </location>
</feature>
<protein>
    <submittedName>
        <fullName evidence="4">Soluble lytic murein transglycosylase</fullName>
        <ecNumber evidence="4">4.2.2.-</ecNumber>
    </submittedName>
</protein>
<dbReference type="Gene3D" id="1.10.530.10">
    <property type="match status" value="1"/>
</dbReference>
<feature type="signal peptide" evidence="2">
    <location>
        <begin position="1"/>
        <end position="20"/>
    </location>
</feature>
<name>A0A0U2S6N5_CITFR</name>
<geneLocation type="plasmid" evidence="4">
    <name>pKPC2_CF65</name>
</geneLocation>
<gene>
    <name evidence="4" type="primary">slt</name>
    <name evidence="4" type="ORF">pKPC2_CF65_00008</name>
</gene>
<evidence type="ECO:0000256" key="2">
    <source>
        <dbReference type="SAM" id="SignalP"/>
    </source>
</evidence>
<sequence>MKKATLLITLLLSAGSPVWAAGNSDAEAIYSSLYGEKADSSRPAVAAAALSEQGDQEQASAEWTTAMQRAWGKTRDLSDLAVVQKAVVREIQEVVKHPVVNGVKRDVPGDIDAIIKKYAAQYGVSEVLIRALIQVESNFNPKAISSAGAKGLMQLMPIHTDKQGVDPYDPDQNVKTGMGYLSHLLTKYNDLELALAAYNAGETNVDKYGGIPPFKETQLYVKKIMALLGG</sequence>
<dbReference type="SUPFAM" id="SSF53955">
    <property type="entry name" value="Lysozyme-like"/>
    <property type="match status" value="1"/>
</dbReference>
<dbReference type="EMBL" id="KU176944">
    <property type="protein sequence ID" value="ALT06311.1"/>
    <property type="molecule type" value="Genomic_DNA"/>
</dbReference>
<dbReference type="CDD" id="cd16896">
    <property type="entry name" value="LT_Slt70-like"/>
    <property type="match status" value="1"/>
</dbReference>
<dbReference type="RefSeq" id="WP_053389842.1">
    <property type="nucleotide sequence ID" value="NZ_KU176944.1"/>
</dbReference>
<dbReference type="Pfam" id="PF01464">
    <property type="entry name" value="SLT"/>
    <property type="match status" value="1"/>
</dbReference>
<keyword evidence="4" id="KW-0614">Plasmid</keyword>
<reference evidence="4" key="1">
    <citation type="submission" date="2015-11" db="EMBL/GenBank/DDBJ databases">
        <authorList>
            <person name="Zong Z."/>
            <person name="Wu W."/>
            <person name="Feng Y."/>
        </authorList>
    </citation>
    <scope>NUCLEOTIDE SEQUENCE</scope>
    <source>
        <strain evidence="4">WCHCF65</strain>
        <plasmid evidence="4">pKPC2_CF65</plasmid>
    </source>
</reference>
<dbReference type="AlphaFoldDB" id="A0A0U2S6N5"/>
<organism evidence="4">
    <name type="scientific">Citrobacter freundii</name>
    <dbReference type="NCBI Taxonomy" id="546"/>
    <lineage>
        <taxon>Bacteria</taxon>
        <taxon>Pseudomonadati</taxon>
        <taxon>Pseudomonadota</taxon>
        <taxon>Gammaproteobacteria</taxon>
        <taxon>Enterobacterales</taxon>
        <taxon>Enterobacteriaceae</taxon>
        <taxon>Citrobacter</taxon>
        <taxon>Citrobacter freundii complex</taxon>
    </lineage>
</organism>
<dbReference type="InterPro" id="IPR023346">
    <property type="entry name" value="Lysozyme-like_dom_sf"/>
</dbReference>
<comment type="similarity">
    <text evidence="1">Belongs to the transglycosylase Slt family.</text>
</comment>
<dbReference type="PANTHER" id="PTHR37423:SF2">
    <property type="entry name" value="MEMBRANE-BOUND LYTIC MUREIN TRANSGLYCOSYLASE C"/>
    <property type="match status" value="1"/>
</dbReference>
<dbReference type="EC" id="4.2.2.-" evidence="4"/>
<feature type="domain" description="Transglycosylase SLT" evidence="3">
    <location>
        <begin position="115"/>
        <end position="219"/>
    </location>
</feature>
<dbReference type="GO" id="GO:0016829">
    <property type="term" value="F:lyase activity"/>
    <property type="evidence" value="ECO:0007669"/>
    <property type="project" value="UniProtKB-KW"/>
</dbReference>
<accession>A0A0U2S6N5</accession>
<dbReference type="InterPro" id="IPR008258">
    <property type="entry name" value="Transglycosylase_SLT_dom_1"/>
</dbReference>
<evidence type="ECO:0000313" key="4">
    <source>
        <dbReference type="EMBL" id="ALT06311.1"/>
    </source>
</evidence>
<keyword evidence="2" id="KW-0732">Signal</keyword>
<keyword evidence="4" id="KW-0456">Lyase</keyword>
<evidence type="ECO:0000259" key="3">
    <source>
        <dbReference type="Pfam" id="PF01464"/>
    </source>
</evidence>
<dbReference type="PANTHER" id="PTHR37423">
    <property type="entry name" value="SOLUBLE LYTIC MUREIN TRANSGLYCOSYLASE-RELATED"/>
    <property type="match status" value="1"/>
</dbReference>
<evidence type="ECO:0000256" key="1">
    <source>
        <dbReference type="ARBA" id="ARBA00007734"/>
    </source>
</evidence>